<dbReference type="SUPFAM" id="SSF52518">
    <property type="entry name" value="Thiamin diphosphate-binding fold (THDP-binding)"/>
    <property type="match status" value="2"/>
</dbReference>
<keyword evidence="12 14" id="KW-0100">Branched-chain amino acid biosynthesis</keyword>
<dbReference type="CDD" id="cd07035">
    <property type="entry name" value="TPP_PYR_POX_like"/>
    <property type="match status" value="1"/>
</dbReference>
<sequence>MIQKTAFEETKAKTKPLTGADLLLKALEKENVEYIFGYPGGAVLPIYDKIYDSKIFHVLPRHEQGGIHAAEGYARISGKPGVVIATSGPGATNIVTGLADAMMDSLPLVVFTGQVATGVIGTDAFQEADILGITTPITKYNCQIRSLEDIPRIVKEAFFIATSGRPGPVLIDVPKDIAATVTEVPQEQEVDLPGYQPTTKPNYLQIRKLTEAVSAAKKPVILAGAGVIFSKASAELKEYAEQQQIPVVHTLLGLGGLSEDNSLFVGMGGMHGSYAANMALYECDLLVNVGARFDDRLTGNLQHFAPNAIKAHIDIDPAEIGKIIPTKIPVVADAKEALTELINQNGKRSEHDEWLKKIENWENEYPYYYEDSDKLKPQQILELLHTKTNGEAIVTTDVGQHQMWTAQYYRFKDPNKWVTSGGLGTMGFGLPSSIGAQIADKDATVLSISGDGGFQMCSQELALIRELNLPIKIIIFNNQALGMVRQWQEFFYESRFSHSKESVQPSFVKLAEAYGIKGYQISNLEDADKILDEVLHNREPVVLDFRIDPNENVYPMIAPGKGLHEMVGMKP</sequence>
<protein>
    <recommendedName>
        <fullName evidence="4 14">Acetolactate synthase</fullName>
        <ecNumber evidence="4 14">2.2.1.6</ecNumber>
    </recommendedName>
</protein>
<evidence type="ECO:0000256" key="13">
    <source>
        <dbReference type="ARBA" id="ARBA00048670"/>
    </source>
</evidence>
<dbReference type="Pfam" id="PF00205">
    <property type="entry name" value="TPP_enzyme_M"/>
    <property type="match status" value="1"/>
</dbReference>
<evidence type="ECO:0000256" key="1">
    <source>
        <dbReference type="ARBA" id="ARBA00004974"/>
    </source>
</evidence>
<dbReference type="InterPro" id="IPR012001">
    <property type="entry name" value="Thiamin_PyroP_enz_TPP-bd_dom"/>
</dbReference>
<comment type="caution">
    <text evidence="18">The sequence shown here is derived from an EMBL/GenBank/DDBJ whole genome shotgun (WGS) entry which is preliminary data.</text>
</comment>
<dbReference type="InterPro" id="IPR011766">
    <property type="entry name" value="TPP_enzyme_TPP-bd"/>
</dbReference>
<comment type="cofactor">
    <cofactor evidence="14">
        <name>Mg(2+)</name>
        <dbReference type="ChEBI" id="CHEBI:18420"/>
    </cofactor>
    <text evidence="14">Binds 1 Mg(2+) ion per subunit.</text>
</comment>
<keyword evidence="9" id="KW-0274">FAD</keyword>
<dbReference type="FunFam" id="3.40.50.1220:FF:000008">
    <property type="entry name" value="Acetolactate synthase"/>
    <property type="match status" value="1"/>
</dbReference>
<feature type="domain" description="Thiamine pyrophosphate enzyme central" evidence="15">
    <location>
        <begin position="206"/>
        <end position="341"/>
    </location>
</feature>
<comment type="pathway">
    <text evidence="2 14">Amino-acid biosynthesis; L-valine biosynthesis; L-valine from pyruvate: step 1/4.</text>
</comment>
<dbReference type="UniPathway" id="UPA00049">
    <property type="reaction ID" value="UER00059"/>
</dbReference>
<dbReference type="Gene3D" id="3.40.50.970">
    <property type="match status" value="2"/>
</dbReference>
<comment type="cofactor">
    <cofactor evidence="14">
        <name>thiamine diphosphate</name>
        <dbReference type="ChEBI" id="CHEBI:58937"/>
    </cofactor>
    <text evidence="14">Binds 1 thiamine pyrophosphate per subunit.</text>
</comment>
<evidence type="ECO:0000256" key="3">
    <source>
        <dbReference type="ARBA" id="ARBA00007812"/>
    </source>
</evidence>
<proteinExistence type="inferred from homology"/>
<dbReference type="GO" id="GO:0030976">
    <property type="term" value="F:thiamine pyrophosphate binding"/>
    <property type="evidence" value="ECO:0007669"/>
    <property type="project" value="UniProtKB-UniRule"/>
</dbReference>
<dbReference type="InterPro" id="IPR045229">
    <property type="entry name" value="TPP_enz"/>
</dbReference>
<evidence type="ECO:0000256" key="7">
    <source>
        <dbReference type="ARBA" id="ARBA00022679"/>
    </source>
</evidence>
<dbReference type="Pfam" id="PF02775">
    <property type="entry name" value="TPP_enzyme_C"/>
    <property type="match status" value="1"/>
</dbReference>
<comment type="pathway">
    <text evidence="1 14">Amino-acid biosynthesis; L-isoleucine biosynthesis; L-isoleucine from 2-oxobutanoate: step 1/4.</text>
</comment>
<accession>A0A553SK92</accession>
<evidence type="ECO:0000256" key="4">
    <source>
        <dbReference type="ARBA" id="ARBA00013145"/>
    </source>
</evidence>
<feature type="domain" description="Thiamine pyrophosphate enzyme TPP-binding" evidence="16">
    <location>
        <begin position="397"/>
        <end position="545"/>
    </location>
</feature>
<dbReference type="InterPro" id="IPR029035">
    <property type="entry name" value="DHS-like_NAD/FAD-binding_dom"/>
</dbReference>
<evidence type="ECO:0000313" key="18">
    <source>
        <dbReference type="EMBL" id="TRZ37379.1"/>
    </source>
</evidence>
<evidence type="ECO:0000256" key="11">
    <source>
        <dbReference type="ARBA" id="ARBA00023052"/>
    </source>
</evidence>
<dbReference type="InterPro" id="IPR029061">
    <property type="entry name" value="THDP-binding"/>
</dbReference>
<dbReference type="RefSeq" id="WP_185765728.1">
    <property type="nucleotide sequence ID" value="NZ_RIBP01000004.1"/>
</dbReference>
<evidence type="ECO:0000256" key="6">
    <source>
        <dbReference type="ARBA" id="ARBA00022630"/>
    </source>
</evidence>
<evidence type="ECO:0000256" key="5">
    <source>
        <dbReference type="ARBA" id="ARBA00022605"/>
    </source>
</evidence>
<comment type="similarity">
    <text evidence="3 14">Belongs to the TPP enzyme family.</text>
</comment>
<evidence type="ECO:0000259" key="17">
    <source>
        <dbReference type="Pfam" id="PF02776"/>
    </source>
</evidence>
<keyword evidence="8 14" id="KW-0479">Metal-binding</keyword>
<dbReference type="GO" id="GO:0000287">
    <property type="term" value="F:magnesium ion binding"/>
    <property type="evidence" value="ECO:0007669"/>
    <property type="project" value="UniProtKB-UniRule"/>
</dbReference>
<gene>
    <name evidence="18" type="primary">ilvB</name>
    <name evidence="18" type="ORF">CEQ21_18165</name>
</gene>
<dbReference type="PANTHER" id="PTHR18968">
    <property type="entry name" value="THIAMINE PYROPHOSPHATE ENZYMES"/>
    <property type="match status" value="1"/>
</dbReference>
<evidence type="ECO:0000256" key="2">
    <source>
        <dbReference type="ARBA" id="ARBA00005025"/>
    </source>
</evidence>
<comment type="catalytic activity">
    <reaction evidence="13 14">
        <text>2 pyruvate + H(+) = (2S)-2-acetolactate + CO2</text>
        <dbReference type="Rhea" id="RHEA:25249"/>
        <dbReference type="ChEBI" id="CHEBI:15361"/>
        <dbReference type="ChEBI" id="CHEBI:15378"/>
        <dbReference type="ChEBI" id="CHEBI:16526"/>
        <dbReference type="ChEBI" id="CHEBI:58476"/>
        <dbReference type="EC" id="2.2.1.6"/>
    </reaction>
</comment>
<dbReference type="GO" id="GO:0050660">
    <property type="term" value="F:flavin adenine dinucleotide binding"/>
    <property type="evidence" value="ECO:0007669"/>
    <property type="project" value="InterPro"/>
</dbReference>
<dbReference type="FunFam" id="3.40.50.970:FF:000007">
    <property type="entry name" value="Acetolactate synthase"/>
    <property type="match status" value="1"/>
</dbReference>
<dbReference type="AlphaFoldDB" id="A0A553SK92"/>
<feature type="domain" description="Thiamine pyrophosphate enzyme N-terminal TPP-binding" evidence="17">
    <location>
        <begin position="18"/>
        <end position="131"/>
    </location>
</feature>
<keyword evidence="7 14" id="KW-0808">Transferase</keyword>
<evidence type="ECO:0000259" key="16">
    <source>
        <dbReference type="Pfam" id="PF02775"/>
    </source>
</evidence>
<keyword evidence="5 14" id="KW-0028">Amino-acid biosynthesis</keyword>
<evidence type="ECO:0000256" key="14">
    <source>
        <dbReference type="RuleBase" id="RU003591"/>
    </source>
</evidence>
<dbReference type="EC" id="2.2.1.6" evidence="4 14"/>
<dbReference type="Proteomes" id="UP000319837">
    <property type="component" value="Unassembled WGS sequence"/>
</dbReference>
<dbReference type="Pfam" id="PF02776">
    <property type="entry name" value="TPP_enzyme_N"/>
    <property type="match status" value="1"/>
</dbReference>
<dbReference type="SUPFAM" id="SSF52467">
    <property type="entry name" value="DHS-like NAD/FAD-binding domain"/>
    <property type="match status" value="1"/>
</dbReference>
<dbReference type="EMBL" id="RIBP01000004">
    <property type="protein sequence ID" value="TRZ37379.1"/>
    <property type="molecule type" value="Genomic_DNA"/>
</dbReference>
<name>A0A553SK92_NIACI</name>
<keyword evidence="6" id="KW-0285">Flavoprotein</keyword>
<dbReference type="Gene3D" id="3.40.50.1220">
    <property type="entry name" value="TPP-binding domain"/>
    <property type="match status" value="1"/>
</dbReference>
<keyword evidence="10 14" id="KW-0460">Magnesium</keyword>
<evidence type="ECO:0000313" key="19">
    <source>
        <dbReference type="Proteomes" id="UP000319837"/>
    </source>
</evidence>
<evidence type="ECO:0000256" key="8">
    <source>
        <dbReference type="ARBA" id="ARBA00022723"/>
    </source>
</evidence>
<dbReference type="FunFam" id="3.40.50.970:FF:000016">
    <property type="entry name" value="Acetolactate synthase"/>
    <property type="match status" value="1"/>
</dbReference>
<reference evidence="19" key="1">
    <citation type="submission" date="2018-10" db="EMBL/GenBank/DDBJ databases">
        <title>FDA dAtabase for Regulatory Grade micrObial Sequences (FDA-ARGOS): Supporting development and validation of Infectious Disease Dx tests.</title>
        <authorList>
            <person name="Minogue T."/>
            <person name="Wolcott M."/>
            <person name="Wasieloski L."/>
            <person name="Aguilar W."/>
            <person name="Moore D."/>
            <person name="Tallon L."/>
            <person name="Sadzewicz L."/>
            <person name="Sengamalay N."/>
            <person name="Ott S."/>
            <person name="Godinez A."/>
            <person name="Nagaraj S."/>
            <person name="Vavikolanu K."/>
            <person name="Vyas G."/>
            <person name="Nadendla S."/>
            <person name="George J."/>
            <person name="Sichtig H."/>
        </authorList>
    </citation>
    <scope>NUCLEOTIDE SEQUENCE [LARGE SCALE GENOMIC DNA]</scope>
    <source>
        <strain evidence="19">FDAARGOS_343</strain>
    </source>
</reference>
<dbReference type="InterPro" id="IPR039368">
    <property type="entry name" value="AHAS_TPP"/>
</dbReference>
<organism evidence="18 19">
    <name type="scientific">Niallia circulans</name>
    <name type="common">Bacillus circulans</name>
    <dbReference type="NCBI Taxonomy" id="1397"/>
    <lineage>
        <taxon>Bacteria</taxon>
        <taxon>Bacillati</taxon>
        <taxon>Bacillota</taxon>
        <taxon>Bacilli</taxon>
        <taxon>Bacillales</taxon>
        <taxon>Bacillaceae</taxon>
        <taxon>Niallia</taxon>
    </lineage>
</organism>
<dbReference type="InterPro" id="IPR012000">
    <property type="entry name" value="Thiamin_PyroP_enz_cen_dom"/>
</dbReference>
<dbReference type="GO" id="GO:0009097">
    <property type="term" value="P:isoleucine biosynthetic process"/>
    <property type="evidence" value="ECO:0007669"/>
    <property type="project" value="UniProtKB-UniPathway"/>
</dbReference>
<dbReference type="GO" id="GO:0003984">
    <property type="term" value="F:acetolactate synthase activity"/>
    <property type="evidence" value="ECO:0007669"/>
    <property type="project" value="UniProtKB-EC"/>
</dbReference>
<dbReference type="CDD" id="cd02015">
    <property type="entry name" value="TPP_AHAS"/>
    <property type="match status" value="1"/>
</dbReference>
<dbReference type="NCBIfam" id="NF005824">
    <property type="entry name" value="PRK07710.1"/>
    <property type="match status" value="1"/>
</dbReference>
<dbReference type="GO" id="GO:0005948">
    <property type="term" value="C:acetolactate synthase complex"/>
    <property type="evidence" value="ECO:0007669"/>
    <property type="project" value="TreeGrafter"/>
</dbReference>
<dbReference type="UniPathway" id="UPA00047">
    <property type="reaction ID" value="UER00055"/>
</dbReference>
<evidence type="ECO:0000256" key="9">
    <source>
        <dbReference type="ARBA" id="ARBA00022827"/>
    </source>
</evidence>
<dbReference type="STRING" id="1397.ABW02_17440"/>
<dbReference type="PANTHER" id="PTHR18968:SF13">
    <property type="entry name" value="ACETOLACTATE SYNTHASE CATALYTIC SUBUNIT, MITOCHONDRIAL"/>
    <property type="match status" value="1"/>
</dbReference>
<dbReference type="NCBIfam" id="TIGR00118">
    <property type="entry name" value="acolac_lg"/>
    <property type="match status" value="1"/>
</dbReference>
<evidence type="ECO:0000259" key="15">
    <source>
        <dbReference type="Pfam" id="PF00205"/>
    </source>
</evidence>
<dbReference type="InterPro" id="IPR012846">
    <property type="entry name" value="Acetolactate_synth_lsu"/>
</dbReference>
<evidence type="ECO:0000256" key="12">
    <source>
        <dbReference type="ARBA" id="ARBA00023304"/>
    </source>
</evidence>
<keyword evidence="11 14" id="KW-0786">Thiamine pyrophosphate</keyword>
<evidence type="ECO:0000256" key="10">
    <source>
        <dbReference type="ARBA" id="ARBA00022842"/>
    </source>
</evidence>
<dbReference type="GO" id="GO:0009099">
    <property type="term" value="P:L-valine biosynthetic process"/>
    <property type="evidence" value="ECO:0007669"/>
    <property type="project" value="UniProtKB-UniPathway"/>
</dbReference>